<accession>A0A5C3PPM7</accession>
<name>A0A5C3PPM7_9APHY</name>
<evidence type="ECO:0000313" key="2">
    <source>
        <dbReference type="Proteomes" id="UP000308197"/>
    </source>
</evidence>
<dbReference type="EMBL" id="ML211053">
    <property type="protein sequence ID" value="TFK90188.1"/>
    <property type="molecule type" value="Genomic_DNA"/>
</dbReference>
<dbReference type="AlphaFoldDB" id="A0A5C3PPM7"/>
<organism evidence="1 2">
    <name type="scientific">Polyporus arcularius HHB13444</name>
    <dbReference type="NCBI Taxonomy" id="1314778"/>
    <lineage>
        <taxon>Eukaryota</taxon>
        <taxon>Fungi</taxon>
        <taxon>Dikarya</taxon>
        <taxon>Basidiomycota</taxon>
        <taxon>Agaricomycotina</taxon>
        <taxon>Agaricomycetes</taxon>
        <taxon>Polyporales</taxon>
        <taxon>Polyporaceae</taxon>
        <taxon>Polyporus</taxon>
    </lineage>
</organism>
<keyword evidence="2" id="KW-1185">Reference proteome</keyword>
<evidence type="ECO:0000313" key="1">
    <source>
        <dbReference type="EMBL" id="TFK90188.1"/>
    </source>
</evidence>
<gene>
    <name evidence="1" type="ORF">K466DRAFT_400845</name>
</gene>
<sequence length="96" mass="10536">MIRNIRVRIFKVPSPIPVFVGLPWACLLSLCDKLHHLAIIRATASQTPACSSPCTRPHDALPPSRGRGETTDVSMQLCLSVRDSHACSIVARARTY</sequence>
<protein>
    <submittedName>
        <fullName evidence="1">Uncharacterized protein</fullName>
    </submittedName>
</protein>
<proteinExistence type="predicted"/>
<reference evidence="1 2" key="1">
    <citation type="journal article" date="2019" name="Nat. Ecol. Evol.">
        <title>Megaphylogeny resolves global patterns of mushroom evolution.</title>
        <authorList>
            <person name="Varga T."/>
            <person name="Krizsan K."/>
            <person name="Foldi C."/>
            <person name="Dima B."/>
            <person name="Sanchez-Garcia M."/>
            <person name="Sanchez-Ramirez S."/>
            <person name="Szollosi G.J."/>
            <person name="Szarkandi J.G."/>
            <person name="Papp V."/>
            <person name="Albert L."/>
            <person name="Andreopoulos W."/>
            <person name="Angelini C."/>
            <person name="Antonin V."/>
            <person name="Barry K.W."/>
            <person name="Bougher N.L."/>
            <person name="Buchanan P."/>
            <person name="Buyck B."/>
            <person name="Bense V."/>
            <person name="Catcheside P."/>
            <person name="Chovatia M."/>
            <person name="Cooper J."/>
            <person name="Damon W."/>
            <person name="Desjardin D."/>
            <person name="Finy P."/>
            <person name="Geml J."/>
            <person name="Haridas S."/>
            <person name="Hughes K."/>
            <person name="Justo A."/>
            <person name="Karasinski D."/>
            <person name="Kautmanova I."/>
            <person name="Kiss B."/>
            <person name="Kocsube S."/>
            <person name="Kotiranta H."/>
            <person name="LaButti K.M."/>
            <person name="Lechner B.E."/>
            <person name="Liimatainen K."/>
            <person name="Lipzen A."/>
            <person name="Lukacs Z."/>
            <person name="Mihaltcheva S."/>
            <person name="Morgado L.N."/>
            <person name="Niskanen T."/>
            <person name="Noordeloos M.E."/>
            <person name="Ohm R.A."/>
            <person name="Ortiz-Santana B."/>
            <person name="Ovrebo C."/>
            <person name="Racz N."/>
            <person name="Riley R."/>
            <person name="Savchenko A."/>
            <person name="Shiryaev A."/>
            <person name="Soop K."/>
            <person name="Spirin V."/>
            <person name="Szebenyi C."/>
            <person name="Tomsovsky M."/>
            <person name="Tulloss R.E."/>
            <person name="Uehling J."/>
            <person name="Grigoriev I.V."/>
            <person name="Vagvolgyi C."/>
            <person name="Papp T."/>
            <person name="Martin F.M."/>
            <person name="Miettinen O."/>
            <person name="Hibbett D.S."/>
            <person name="Nagy L.G."/>
        </authorList>
    </citation>
    <scope>NUCLEOTIDE SEQUENCE [LARGE SCALE GENOMIC DNA]</scope>
    <source>
        <strain evidence="1 2">HHB13444</strain>
    </source>
</reference>
<dbReference type="InParanoid" id="A0A5C3PPM7"/>
<dbReference type="Proteomes" id="UP000308197">
    <property type="component" value="Unassembled WGS sequence"/>
</dbReference>